<dbReference type="SUPFAM" id="SSF103473">
    <property type="entry name" value="MFS general substrate transporter"/>
    <property type="match status" value="1"/>
</dbReference>
<dbReference type="PROSITE" id="PS50850">
    <property type="entry name" value="MFS"/>
    <property type="match status" value="1"/>
</dbReference>
<evidence type="ECO:0000256" key="4">
    <source>
        <dbReference type="ARBA" id="ARBA00022989"/>
    </source>
</evidence>
<dbReference type="GO" id="GO:0005886">
    <property type="term" value="C:plasma membrane"/>
    <property type="evidence" value="ECO:0007669"/>
    <property type="project" value="UniProtKB-SubCell"/>
</dbReference>
<comment type="caution">
    <text evidence="9">The sequence shown here is derived from an EMBL/GenBank/DDBJ whole genome shotgun (WGS) entry which is preliminary data.</text>
</comment>
<feature type="transmembrane region" description="Helical" evidence="6">
    <location>
        <begin position="265"/>
        <end position="285"/>
    </location>
</feature>
<evidence type="ECO:0000256" key="6">
    <source>
        <dbReference type="SAM" id="Phobius"/>
    </source>
</evidence>
<evidence type="ECO:0000256" key="3">
    <source>
        <dbReference type="ARBA" id="ARBA00022692"/>
    </source>
</evidence>
<sequence length="380" mass="40455">MTPLHKAVLSLTLMIEFFCTDQYQPSMPNMATEFQVPPAAMGTSMQTHQLFTGLGVLLLAPISDVVGRRPVILSFQFVLAVSTLTCGSAASYDWFMLGRALQGFSGGAVAAAVLASIRDCYDDEVERQQANGSIFAIMLLGPLVIGAYLADAYGWRLSFFLITVVVSALGLLSFWSLPETAPPASKEPFFASARRVLQDGRWLQILVLIFYKGIMCMLDASNVYMLETQYQVPLQRAGLLVSALALAGLLGSVFAGGVGQRPRDLIWFCVPCLLLSAACTAFVGIRLPSQLAGYMVATCLQHFLLLTANLSMHTSFTQELSDIAGVATCIEMTSTFFFGALISLPGLAVASSHGVPGMLLGMSGAVAASQLMAALSNAAS</sequence>
<proteinExistence type="predicted"/>
<dbReference type="Pfam" id="PF07690">
    <property type="entry name" value="MFS_1"/>
    <property type="match status" value="1"/>
</dbReference>
<evidence type="ECO:0000256" key="1">
    <source>
        <dbReference type="ARBA" id="ARBA00004651"/>
    </source>
</evidence>
<evidence type="ECO:0000313" key="10">
    <source>
        <dbReference type="Proteomes" id="UP000604046"/>
    </source>
</evidence>
<keyword evidence="5 6" id="KW-0472">Membrane</keyword>
<feature type="transmembrane region" description="Helical" evidence="6">
    <location>
        <begin position="237"/>
        <end position="258"/>
    </location>
</feature>
<feature type="domain" description="Major facilitator superfamily (MFS) profile" evidence="8">
    <location>
        <begin position="1"/>
        <end position="380"/>
    </location>
</feature>
<evidence type="ECO:0000313" key="9">
    <source>
        <dbReference type="EMBL" id="CAE7607905.1"/>
    </source>
</evidence>
<dbReference type="InterPro" id="IPR050189">
    <property type="entry name" value="MFS_Efflux_Transporters"/>
</dbReference>
<keyword evidence="10" id="KW-1185">Reference proteome</keyword>
<evidence type="ECO:0000256" key="5">
    <source>
        <dbReference type="ARBA" id="ARBA00023136"/>
    </source>
</evidence>
<keyword evidence="2" id="KW-1003">Cell membrane</keyword>
<protein>
    <submittedName>
        <fullName evidence="9">Bcr protein</fullName>
    </submittedName>
</protein>
<dbReference type="OrthoDB" id="446239at2759"/>
<evidence type="ECO:0000259" key="8">
    <source>
        <dbReference type="PROSITE" id="PS50850"/>
    </source>
</evidence>
<keyword evidence="3 6" id="KW-0812">Transmembrane</keyword>
<feature type="transmembrane region" description="Helical" evidence="6">
    <location>
        <begin position="96"/>
        <end position="117"/>
    </location>
</feature>
<dbReference type="PANTHER" id="PTHR43124">
    <property type="entry name" value="PURINE EFFLUX PUMP PBUE"/>
    <property type="match status" value="1"/>
</dbReference>
<organism evidence="9 10">
    <name type="scientific">Symbiodinium natans</name>
    <dbReference type="NCBI Taxonomy" id="878477"/>
    <lineage>
        <taxon>Eukaryota</taxon>
        <taxon>Sar</taxon>
        <taxon>Alveolata</taxon>
        <taxon>Dinophyceae</taxon>
        <taxon>Suessiales</taxon>
        <taxon>Symbiodiniaceae</taxon>
        <taxon>Symbiodinium</taxon>
    </lineage>
</organism>
<feature type="transmembrane region" description="Helical" evidence="6">
    <location>
        <begin position="129"/>
        <end position="149"/>
    </location>
</feature>
<comment type="subcellular location">
    <subcellularLocation>
        <location evidence="1">Cell membrane</location>
        <topology evidence="1">Multi-pass membrane protein</topology>
    </subcellularLocation>
</comment>
<keyword evidence="4 6" id="KW-1133">Transmembrane helix</keyword>
<evidence type="ECO:0000256" key="7">
    <source>
        <dbReference type="SAM" id="SignalP"/>
    </source>
</evidence>
<feature type="transmembrane region" description="Helical" evidence="6">
    <location>
        <begin position="291"/>
        <end position="311"/>
    </location>
</feature>
<dbReference type="PANTHER" id="PTHR43124:SF3">
    <property type="entry name" value="CHLORAMPHENICOL EFFLUX PUMP RV0191"/>
    <property type="match status" value="1"/>
</dbReference>
<dbReference type="InterPro" id="IPR011701">
    <property type="entry name" value="MFS"/>
</dbReference>
<gene>
    <name evidence="9" type="primary">bcr</name>
    <name evidence="9" type="ORF">SNAT2548_LOCUS34564</name>
</gene>
<reference evidence="9" key="1">
    <citation type="submission" date="2021-02" db="EMBL/GenBank/DDBJ databases">
        <authorList>
            <person name="Dougan E. K."/>
            <person name="Rhodes N."/>
            <person name="Thang M."/>
            <person name="Chan C."/>
        </authorList>
    </citation>
    <scope>NUCLEOTIDE SEQUENCE</scope>
</reference>
<feature type="transmembrane region" description="Helical" evidence="6">
    <location>
        <begin position="202"/>
        <end position="225"/>
    </location>
</feature>
<keyword evidence="7" id="KW-0732">Signal</keyword>
<dbReference type="InterPro" id="IPR005829">
    <property type="entry name" value="Sugar_transporter_CS"/>
</dbReference>
<name>A0A812V8F8_9DINO</name>
<feature type="transmembrane region" description="Helical" evidence="6">
    <location>
        <begin position="155"/>
        <end position="177"/>
    </location>
</feature>
<feature type="chain" id="PRO_5032755912" evidence="7">
    <location>
        <begin position="23"/>
        <end position="380"/>
    </location>
</feature>
<feature type="transmembrane region" description="Helical" evidence="6">
    <location>
        <begin position="323"/>
        <end position="348"/>
    </location>
</feature>
<dbReference type="PROSITE" id="PS00216">
    <property type="entry name" value="SUGAR_TRANSPORT_1"/>
    <property type="match status" value="1"/>
</dbReference>
<dbReference type="EMBL" id="CAJNDS010002815">
    <property type="protein sequence ID" value="CAE7607905.1"/>
    <property type="molecule type" value="Genomic_DNA"/>
</dbReference>
<feature type="transmembrane region" description="Helical" evidence="6">
    <location>
        <begin position="354"/>
        <end position="375"/>
    </location>
</feature>
<dbReference type="AlphaFoldDB" id="A0A812V8F8"/>
<dbReference type="InterPro" id="IPR036259">
    <property type="entry name" value="MFS_trans_sf"/>
</dbReference>
<feature type="signal peptide" evidence="7">
    <location>
        <begin position="1"/>
        <end position="22"/>
    </location>
</feature>
<dbReference type="Proteomes" id="UP000604046">
    <property type="component" value="Unassembled WGS sequence"/>
</dbReference>
<dbReference type="GO" id="GO:0022857">
    <property type="term" value="F:transmembrane transporter activity"/>
    <property type="evidence" value="ECO:0007669"/>
    <property type="project" value="InterPro"/>
</dbReference>
<accession>A0A812V8F8</accession>
<evidence type="ECO:0000256" key="2">
    <source>
        <dbReference type="ARBA" id="ARBA00022475"/>
    </source>
</evidence>
<dbReference type="InterPro" id="IPR020846">
    <property type="entry name" value="MFS_dom"/>
</dbReference>
<dbReference type="Gene3D" id="1.20.1720.10">
    <property type="entry name" value="Multidrug resistance protein D"/>
    <property type="match status" value="1"/>
</dbReference>